<gene>
    <name evidence="1" type="ORF">NSPWAT_0704</name>
</gene>
<accession>A0ABN8VZH9</accession>
<name>A0ABN8VZH9_9BACT</name>
<protein>
    <submittedName>
        <fullName evidence="1">Uncharacterized protein</fullName>
    </submittedName>
</protein>
<dbReference type="Proteomes" id="UP001157733">
    <property type="component" value="Chromosome"/>
</dbReference>
<proteinExistence type="predicted"/>
<dbReference type="EMBL" id="OX336137">
    <property type="protein sequence ID" value="CAI2717563.1"/>
    <property type="molecule type" value="Genomic_DNA"/>
</dbReference>
<evidence type="ECO:0000313" key="2">
    <source>
        <dbReference type="Proteomes" id="UP001157733"/>
    </source>
</evidence>
<organism evidence="1 2">
    <name type="scientific">Nitrospina watsonii</name>
    <dbReference type="NCBI Taxonomy" id="1323948"/>
    <lineage>
        <taxon>Bacteria</taxon>
        <taxon>Pseudomonadati</taxon>
        <taxon>Nitrospinota/Tectimicrobiota group</taxon>
        <taxon>Nitrospinota</taxon>
        <taxon>Nitrospinia</taxon>
        <taxon>Nitrospinales</taxon>
        <taxon>Nitrospinaceae</taxon>
        <taxon>Nitrospina</taxon>
    </lineage>
</organism>
<sequence>MTDMEGIIKEMGEEANPVFPATLLLQGMPQGVGVRPAASLPSKAAAPLSPSFNFSISYDLPCRWWPR</sequence>
<evidence type="ECO:0000313" key="1">
    <source>
        <dbReference type="EMBL" id="CAI2717563.1"/>
    </source>
</evidence>
<keyword evidence="2" id="KW-1185">Reference proteome</keyword>
<reference evidence="1 2" key="1">
    <citation type="submission" date="2022-09" db="EMBL/GenBank/DDBJ databases">
        <authorList>
            <person name="Kop L."/>
        </authorList>
    </citation>
    <scope>NUCLEOTIDE SEQUENCE [LARGE SCALE GENOMIC DNA]</scope>
    <source>
        <strain evidence="1 2">347</strain>
    </source>
</reference>